<gene>
    <name evidence="9" type="ORF">K8U72_08955</name>
</gene>
<evidence type="ECO:0000313" key="9">
    <source>
        <dbReference type="EMBL" id="HJF45892.1"/>
    </source>
</evidence>
<dbReference type="InterPro" id="IPR048912">
    <property type="entry name" value="BetaGal1-like_ABD1"/>
</dbReference>
<reference evidence="9" key="2">
    <citation type="submission" date="2021-09" db="EMBL/GenBank/DDBJ databases">
        <authorList>
            <person name="Gilroy R."/>
        </authorList>
    </citation>
    <scope>NUCLEOTIDE SEQUENCE</scope>
    <source>
        <strain evidence="9">CHK124-7917</strain>
    </source>
</reference>
<dbReference type="Pfam" id="PF21467">
    <property type="entry name" value="BetaGal_gal-bd"/>
    <property type="match status" value="1"/>
</dbReference>
<reference evidence="9" key="1">
    <citation type="journal article" date="2021" name="PeerJ">
        <title>Extensive microbial diversity within the chicken gut microbiome revealed by metagenomics and culture.</title>
        <authorList>
            <person name="Gilroy R."/>
            <person name="Ravi A."/>
            <person name="Getino M."/>
            <person name="Pursley I."/>
            <person name="Horton D.L."/>
            <person name="Alikhan N.F."/>
            <person name="Baker D."/>
            <person name="Gharbi K."/>
            <person name="Hall N."/>
            <person name="Watson M."/>
            <person name="Adriaenssens E.M."/>
            <person name="Foster-Nyarko E."/>
            <person name="Jarju S."/>
            <person name="Secka A."/>
            <person name="Antonio M."/>
            <person name="Oren A."/>
            <person name="Chaudhuri R.R."/>
            <person name="La Ragione R."/>
            <person name="Hildebrand F."/>
            <person name="Pallen M.J."/>
        </authorList>
    </citation>
    <scope>NUCLEOTIDE SEQUENCE</scope>
    <source>
        <strain evidence="9">CHK124-7917</strain>
    </source>
</reference>
<dbReference type="GO" id="GO:0004565">
    <property type="term" value="F:beta-galactosidase activity"/>
    <property type="evidence" value="ECO:0007669"/>
    <property type="project" value="InterPro"/>
</dbReference>
<feature type="domain" description="Glycoside hydrolase 35 catalytic" evidence="6">
    <location>
        <begin position="9"/>
        <end position="329"/>
    </location>
</feature>
<feature type="domain" description="Beta-galactosidase 1-like first all-beta" evidence="7">
    <location>
        <begin position="378"/>
        <end position="492"/>
    </location>
</feature>
<dbReference type="InterPro" id="IPR031330">
    <property type="entry name" value="Gly_Hdrlase_35_cat"/>
</dbReference>
<dbReference type="InterPro" id="IPR048913">
    <property type="entry name" value="BetaGal_gal-bd"/>
</dbReference>
<feature type="active site" description="Nucleophile" evidence="4">
    <location>
        <position position="239"/>
    </location>
</feature>
<dbReference type="SUPFAM" id="SSF49785">
    <property type="entry name" value="Galactose-binding domain-like"/>
    <property type="match status" value="1"/>
</dbReference>
<evidence type="ECO:0000256" key="5">
    <source>
        <dbReference type="RuleBase" id="RU003679"/>
    </source>
</evidence>
<evidence type="ECO:0000313" key="10">
    <source>
        <dbReference type="Proteomes" id="UP000697330"/>
    </source>
</evidence>
<dbReference type="InterPro" id="IPR017853">
    <property type="entry name" value="GH"/>
</dbReference>
<dbReference type="EMBL" id="DYWQ01000138">
    <property type="protein sequence ID" value="HJF45892.1"/>
    <property type="molecule type" value="Genomic_DNA"/>
</dbReference>
<evidence type="ECO:0000259" key="8">
    <source>
        <dbReference type="Pfam" id="PF21467"/>
    </source>
</evidence>
<dbReference type="Proteomes" id="UP000697330">
    <property type="component" value="Unassembled WGS sequence"/>
</dbReference>
<dbReference type="AlphaFoldDB" id="A0A921KLN4"/>
<dbReference type="Pfam" id="PF21317">
    <property type="entry name" value="BetaGal_ABD_1"/>
    <property type="match status" value="1"/>
</dbReference>
<dbReference type="PRINTS" id="PR00742">
    <property type="entry name" value="GLHYDRLASE35"/>
</dbReference>
<feature type="domain" description="Beta-galactosidase galactose-binding" evidence="8">
    <location>
        <begin position="511"/>
        <end position="569"/>
    </location>
</feature>
<keyword evidence="2" id="KW-0378">Hydrolase</keyword>
<evidence type="ECO:0000259" key="6">
    <source>
        <dbReference type="Pfam" id="PF01301"/>
    </source>
</evidence>
<name>A0A921KLN4_9ACTN</name>
<protein>
    <submittedName>
        <fullName evidence="9">Beta-galactosidase</fullName>
    </submittedName>
</protein>
<dbReference type="Gene3D" id="3.20.20.80">
    <property type="entry name" value="Glycosidases"/>
    <property type="match status" value="1"/>
</dbReference>
<dbReference type="RefSeq" id="WP_274959554.1">
    <property type="nucleotide sequence ID" value="NZ_DYWQ01000138.1"/>
</dbReference>
<comment type="similarity">
    <text evidence="1 5">Belongs to the glycosyl hydrolase 35 family.</text>
</comment>
<organism evidence="9 10">
    <name type="scientific">Thermophilibacter provencensis</name>
    <dbReference type="NCBI Taxonomy" id="1852386"/>
    <lineage>
        <taxon>Bacteria</taxon>
        <taxon>Bacillati</taxon>
        <taxon>Actinomycetota</taxon>
        <taxon>Coriobacteriia</taxon>
        <taxon>Coriobacteriales</taxon>
        <taxon>Atopobiaceae</taxon>
        <taxon>Thermophilibacter</taxon>
    </lineage>
</organism>
<dbReference type="Gene3D" id="2.60.120.260">
    <property type="entry name" value="Galactose-binding domain-like"/>
    <property type="match status" value="2"/>
</dbReference>
<evidence type="ECO:0000256" key="3">
    <source>
        <dbReference type="ARBA" id="ARBA00023295"/>
    </source>
</evidence>
<evidence type="ECO:0000256" key="4">
    <source>
        <dbReference type="PIRSR" id="PIRSR006336-1"/>
    </source>
</evidence>
<dbReference type="SUPFAM" id="SSF51445">
    <property type="entry name" value="(Trans)glycosidases"/>
    <property type="match status" value="1"/>
</dbReference>
<dbReference type="InterPro" id="IPR026283">
    <property type="entry name" value="B-gal_1-like"/>
</dbReference>
<proteinExistence type="inferred from homology"/>
<dbReference type="PIRSF" id="PIRSF006336">
    <property type="entry name" value="B-gal"/>
    <property type="match status" value="1"/>
</dbReference>
<sequence length="601" mass="67963">MHTFEIGTEFLLDGKPFTILSGAIHYFRVHPSDWHHSLYNLKAMGFNTVETYVPWNLHEPHPGEFDFTGGLDLARFLDEAAELGLWAIVRPSPFICAEWEFGGLPAWLLADRSMRPRSRDPKFLARVASYYDVLMPILVPRQVMRGGNVIMMQVENEYGSYCEDKEYLRAIRDLMTSRGVDVPLFTSDGPWRGCLRAGTLIDDDVLATGNFGSRAAENFAALKAFHEEHGKSWPLMCMEFWDGWFNRWGENVIRRDAQDLADSVRELLELGGSVNLYMFHGGTNFGFMNGCSARHTHDLHQVTSYDYDAPLDEEGNPTEKWYLLRDVVRDLFPDNWTADPLVKTAVGVPAEKVELTGRAGLFENLPALDPEPVRSLYPQTMEDMGQSYGYTLYRAQVERDTTEPERIRVVDGRDRAQVFVNGVPVATQYQEHIGEDIRYALPEKDNQLDVLVENMGRVNYGHKFLADTQRKGIRTGVCVDLHFVLGWEAYRLGLDDVSRVDYSAGWAEGTPSFSRFEFTLDEPADTYIDTTGFGKGVAFVNGTNVGRYWEIGPIATLYVPHGMTRAGVNELVLFETEGTVSDSISLRSTPLISHLEKEGVE</sequence>
<evidence type="ECO:0000256" key="1">
    <source>
        <dbReference type="ARBA" id="ARBA00009809"/>
    </source>
</evidence>
<keyword evidence="3" id="KW-0326">Glycosidase</keyword>
<dbReference type="InterPro" id="IPR001944">
    <property type="entry name" value="Glycoside_Hdrlase_35"/>
</dbReference>
<dbReference type="Pfam" id="PF01301">
    <property type="entry name" value="Glyco_hydro_35"/>
    <property type="match status" value="1"/>
</dbReference>
<evidence type="ECO:0000256" key="2">
    <source>
        <dbReference type="ARBA" id="ARBA00022801"/>
    </source>
</evidence>
<evidence type="ECO:0000259" key="7">
    <source>
        <dbReference type="Pfam" id="PF21317"/>
    </source>
</evidence>
<dbReference type="InterPro" id="IPR008979">
    <property type="entry name" value="Galactose-bd-like_sf"/>
</dbReference>
<dbReference type="FunFam" id="3.20.20.80:FF:000116">
    <property type="entry name" value="Beta-galactosidase 3"/>
    <property type="match status" value="1"/>
</dbReference>
<feature type="active site" description="Proton donor" evidence="4">
    <location>
        <position position="157"/>
    </location>
</feature>
<dbReference type="GO" id="GO:0005975">
    <property type="term" value="P:carbohydrate metabolic process"/>
    <property type="evidence" value="ECO:0007669"/>
    <property type="project" value="InterPro"/>
</dbReference>
<accession>A0A921KLN4</accession>
<dbReference type="PANTHER" id="PTHR23421">
    <property type="entry name" value="BETA-GALACTOSIDASE RELATED"/>
    <property type="match status" value="1"/>
</dbReference>
<comment type="caution">
    <text evidence="9">The sequence shown here is derived from an EMBL/GenBank/DDBJ whole genome shotgun (WGS) entry which is preliminary data.</text>
</comment>